<protein>
    <submittedName>
        <fullName evidence="1">Uncharacterized protein</fullName>
    </submittedName>
</protein>
<evidence type="ECO:0000313" key="2">
    <source>
        <dbReference type="Proteomes" id="UP000050969"/>
    </source>
</evidence>
<organism evidence="1 2">
    <name type="scientific">Lacticaseibacillus saniviri JCM 17471 = DSM 24301</name>
    <dbReference type="NCBI Taxonomy" id="1293598"/>
    <lineage>
        <taxon>Bacteria</taxon>
        <taxon>Bacillati</taxon>
        <taxon>Bacillota</taxon>
        <taxon>Bacilli</taxon>
        <taxon>Lactobacillales</taxon>
        <taxon>Lactobacillaceae</taxon>
        <taxon>Lacticaseibacillus</taxon>
    </lineage>
</organism>
<evidence type="ECO:0000313" key="1">
    <source>
        <dbReference type="EMBL" id="KRO17175.1"/>
    </source>
</evidence>
<reference evidence="1 2" key="1">
    <citation type="journal article" date="2015" name="Genome Announc.">
        <title>Expanding the biotechnology potential of lactobacilli through comparative genomics of 213 strains and associated genera.</title>
        <authorList>
            <person name="Sun Z."/>
            <person name="Harris H.M."/>
            <person name="McCann A."/>
            <person name="Guo C."/>
            <person name="Argimon S."/>
            <person name="Zhang W."/>
            <person name="Yang X."/>
            <person name="Jeffery I.B."/>
            <person name="Cooney J.C."/>
            <person name="Kagawa T.F."/>
            <person name="Liu W."/>
            <person name="Song Y."/>
            <person name="Salvetti E."/>
            <person name="Wrobel A."/>
            <person name="Rasinkangas P."/>
            <person name="Parkhill J."/>
            <person name="Rea M.C."/>
            <person name="O'Sullivan O."/>
            <person name="Ritari J."/>
            <person name="Douillard F.P."/>
            <person name="Paul Ross R."/>
            <person name="Yang R."/>
            <person name="Briner A.E."/>
            <person name="Felis G.E."/>
            <person name="de Vos W.M."/>
            <person name="Barrangou R."/>
            <person name="Klaenhammer T.R."/>
            <person name="Caufield P.W."/>
            <person name="Cui Y."/>
            <person name="Zhang H."/>
            <person name="O'Toole P.W."/>
        </authorList>
    </citation>
    <scope>NUCLEOTIDE SEQUENCE [LARGE SCALE GENOMIC DNA]</scope>
    <source>
        <strain evidence="1 2">DSM 24301</strain>
    </source>
</reference>
<dbReference type="AlphaFoldDB" id="A0A0R2MUK5"/>
<dbReference type="OrthoDB" id="2292794at2"/>
<accession>A0A0R2MUK5</accession>
<gene>
    <name evidence="1" type="ORF">IV56_GL000501</name>
</gene>
<name>A0A0R2MUK5_9LACO</name>
<keyword evidence="2" id="KW-1185">Reference proteome</keyword>
<dbReference type="Proteomes" id="UP000050969">
    <property type="component" value="Unassembled WGS sequence"/>
</dbReference>
<proteinExistence type="predicted"/>
<sequence>MAQEQFVSLLFKLFAGQKLNVNEIADEYGVTVRTAQRFLTTIKNAIEDSHLADTFELTRHNRQYALKRANNLSEAQLLVLAKILLASRSLNRSEMNQLVRTLISELPEASSSVLSAAIGNEQLNYREIGEKQDRLAMIWQLQETIQAHRKISFLYMDKEISEQKPVTRVMGQPVAIRHSQYYFFVTVANDATGQFETYRIDWMDQLKILGTRSEFGVFREYQVGEKQIEQAYAYDGHDIQIQFEYYGLPDYVLDRFPKSRVIKTLDKPRRFDFPVTLMEITVEYSLGIKMWLMTQSNILRVLKPQVVVDDVKDWLAAASSLYADDE</sequence>
<dbReference type="RefSeq" id="WP_054776990.1">
    <property type="nucleotide sequence ID" value="NZ_BBBX01000006.1"/>
</dbReference>
<dbReference type="PATRIC" id="fig|1293598.4.peg.535"/>
<dbReference type="EMBL" id="JQCE01000021">
    <property type="protein sequence ID" value="KRO17175.1"/>
    <property type="molecule type" value="Genomic_DNA"/>
</dbReference>
<dbReference type="STRING" id="1293598.IV56_GL000501"/>
<comment type="caution">
    <text evidence="1">The sequence shown here is derived from an EMBL/GenBank/DDBJ whole genome shotgun (WGS) entry which is preliminary data.</text>
</comment>